<feature type="non-terminal residue" evidence="2">
    <location>
        <position position="135"/>
    </location>
</feature>
<reference evidence="2 3" key="1">
    <citation type="journal article" date="2013" name="Curr. Biol.">
        <title>The Genome of the Foraminiferan Reticulomyxa filosa.</title>
        <authorList>
            <person name="Glockner G."/>
            <person name="Hulsmann N."/>
            <person name="Schleicher M."/>
            <person name="Noegel A.A."/>
            <person name="Eichinger L."/>
            <person name="Gallinger C."/>
            <person name="Pawlowski J."/>
            <person name="Sierra R."/>
            <person name="Euteneuer U."/>
            <person name="Pillet L."/>
            <person name="Moustafa A."/>
            <person name="Platzer M."/>
            <person name="Groth M."/>
            <person name="Szafranski K."/>
            <person name="Schliwa M."/>
        </authorList>
    </citation>
    <scope>NUCLEOTIDE SEQUENCE [LARGE SCALE GENOMIC DNA]</scope>
</reference>
<sequence>MDATQDGPQTDVGGFAEDEADEVEQPEEFIDIESDGGDNDEEEYDDDEEAQSDNSGEDVTMDATNKGSQEDKADKEAEDDEAGENALVVPSTEMEESAVQKKSIDPSQAFVLSELELEKLLSKTMVELTLQLEKK</sequence>
<protein>
    <submittedName>
        <fullName evidence="2">Uncharacterized protein</fullName>
    </submittedName>
</protein>
<keyword evidence="3" id="KW-1185">Reference proteome</keyword>
<proteinExistence type="predicted"/>
<dbReference type="AlphaFoldDB" id="X6MH53"/>
<dbReference type="EMBL" id="ASPP01020927">
    <property type="protein sequence ID" value="ETO12976.1"/>
    <property type="molecule type" value="Genomic_DNA"/>
</dbReference>
<evidence type="ECO:0000313" key="2">
    <source>
        <dbReference type="EMBL" id="ETO12976.1"/>
    </source>
</evidence>
<gene>
    <name evidence="2" type="ORF">RFI_24399</name>
</gene>
<evidence type="ECO:0000256" key="1">
    <source>
        <dbReference type="SAM" id="MobiDB-lite"/>
    </source>
</evidence>
<comment type="caution">
    <text evidence="2">The sequence shown here is derived from an EMBL/GenBank/DDBJ whole genome shotgun (WGS) entry which is preliminary data.</text>
</comment>
<accession>X6MH53</accession>
<name>X6MH53_RETFI</name>
<feature type="compositionally biased region" description="Acidic residues" evidence="1">
    <location>
        <begin position="16"/>
        <end position="60"/>
    </location>
</feature>
<evidence type="ECO:0000313" key="3">
    <source>
        <dbReference type="Proteomes" id="UP000023152"/>
    </source>
</evidence>
<dbReference type="Proteomes" id="UP000023152">
    <property type="component" value="Unassembled WGS sequence"/>
</dbReference>
<feature type="region of interest" description="Disordered" evidence="1">
    <location>
        <begin position="1"/>
        <end position="105"/>
    </location>
</feature>
<organism evidence="2 3">
    <name type="scientific">Reticulomyxa filosa</name>
    <dbReference type="NCBI Taxonomy" id="46433"/>
    <lineage>
        <taxon>Eukaryota</taxon>
        <taxon>Sar</taxon>
        <taxon>Rhizaria</taxon>
        <taxon>Retaria</taxon>
        <taxon>Foraminifera</taxon>
        <taxon>Monothalamids</taxon>
        <taxon>Reticulomyxidae</taxon>
        <taxon>Reticulomyxa</taxon>
    </lineage>
</organism>